<feature type="domain" description="F-box" evidence="1">
    <location>
        <begin position="13"/>
        <end position="61"/>
    </location>
</feature>
<evidence type="ECO:0000313" key="2">
    <source>
        <dbReference type="EMBL" id="QCE13661.1"/>
    </source>
</evidence>
<dbReference type="EMBL" id="CP039355">
    <property type="protein sequence ID" value="QCE13661.1"/>
    <property type="molecule type" value="Genomic_DNA"/>
</dbReference>
<evidence type="ECO:0000313" key="3">
    <source>
        <dbReference type="Proteomes" id="UP000501690"/>
    </source>
</evidence>
<dbReference type="AlphaFoldDB" id="A0A4D6NL48"/>
<evidence type="ECO:0000259" key="1">
    <source>
        <dbReference type="PROSITE" id="PS50181"/>
    </source>
</evidence>
<dbReference type="PROSITE" id="PS50181">
    <property type="entry name" value="FBOX"/>
    <property type="match status" value="1"/>
</dbReference>
<dbReference type="Pfam" id="PF00646">
    <property type="entry name" value="F-box"/>
    <property type="match status" value="1"/>
</dbReference>
<dbReference type="PANTHER" id="PTHR34223">
    <property type="entry name" value="OS11G0201299 PROTEIN"/>
    <property type="match status" value="1"/>
</dbReference>
<dbReference type="PANTHER" id="PTHR34223:SF51">
    <property type="entry name" value="OS06G0556300 PROTEIN"/>
    <property type="match status" value="1"/>
</dbReference>
<dbReference type="InterPro" id="IPR053197">
    <property type="entry name" value="F-box_SCFL_complex_component"/>
</dbReference>
<dbReference type="SUPFAM" id="SSF52047">
    <property type="entry name" value="RNI-like"/>
    <property type="match status" value="1"/>
</dbReference>
<organism evidence="2 3">
    <name type="scientific">Vigna unguiculata</name>
    <name type="common">Cowpea</name>
    <dbReference type="NCBI Taxonomy" id="3917"/>
    <lineage>
        <taxon>Eukaryota</taxon>
        <taxon>Viridiplantae</taxon>
        <taxon>Streptophyta</taxon>
        <taxon>Embryophyta</taxon>
        <taxon>Tracheophyta</taxon>
        <taxon>Spermatophyta</taxon>
        <taxon>Magnoliopsida</taxon>
        <taxon>eudicotyledons</taxon>
        <taxon>Gunneridae</taxon>
        <taxon>Pentapetalae</taxon>
        <taxon>rosids</taxon>
        <taxon>fabids</taxon>
        <taxon>Fabales</taxon>
        <taxon>Fabaceae</taxon>
        <taxon>Papilionoideae</taxon>
        <taxon>50 kb inversion clade</taxon>
        <taxon>NPAAA clade</taxon>
        <taxon>indigoferoid/millettioid clade</taxon>
        <taxon>Phaseoleae</taxon>
        <taxon>Vigna</taxon>
    </lineage>
</organism>
<dbReference type="Gene3D" id="1.20.1280.50">
    <property type="match status" value="1"/>
</dbReference>
<keyword evidence="3" id="KW-1185">Reference proteome</keyword>
<sequence>MKTTGVSGERKEEDRLSDLSDEVLQHILEFLPTRQAIQTCVISKRWKNLWKGFTTLTFRSFNEIDKYNIYVSQVLSNRDHSISLHKMHLTVFNSTASKVFINAINYASLHDLHKLTLVIDSEVKQIPNSFGSLLLNCKCLTFLDIFDHFSSSSLTLPASFPLPFLKTLHLANVAFTAKGDNNYAEPFSECTSLITLVLKHSIHSHSTQTLCISNHNVSVLRMEKIIFQHTFIPKIVLSVPKLTSITLANIFFHMFYELSCICDLPLLNEVKIDIWIHVDSSINIHYIRVFSNVRTLTLSNRILNRMLTNLYMKIVNMQPSLSVRLESFKSQMDSRIIIYEDKVKMRFERKDAVLTQPLLRVSRSTRPSRCRRCHCSVAATLAEKILGCSLFHSATGFGIALGVIEVAKLVIAPSTEVSGKMCIRDRL</sequence>
<reference evidence="2 3" key="1">
    <citation type="submission" date="2019-04" db="EMBL/GenBank/DDBJ databases">
        <title>An improved genome assembly and genetic linkage map for asparagus bean, Vigna unguiculata ssp. sesquipedialis.</title>
        <authorList>
            <person name="Xia Q."/>
            <person name="Zhang R."/>
            <person name="Dong Y."/>
        </authorList>
    </citation>
    <scope>NUCLEOTIDE SEQUENCE [LARGE SCALE GENOMIC DNA]</scope>
    <source>
        <tissue evidence="2">Leaf</tissue>
    </source>
</reference>
<dbReference type="Proteomes" id="UP000501690">
    <property type="component" value="Linkage Group LG11"/>
</dbReference>
<dbReference type="InterPro" id="IPR036047">
    <property type="entry name" value="F-box-like_dom_sf"/>
</dbReference>
<dbReference type="InterPro" id="IPR001810">
    <property type="entry name" value="F-box_dom"/>
</dbReference>
<gene>
    <name evidence="2" type="ORF">DEO72_LG11g656</name>
</gene>
<protein>
    <recommendedName>
        <fullName evidence="1">F-box domain-containing protein</fullName>
    </recommendedName>
</protein>
<dbReference type="CDD" id="cd22160">
    <property type="entry name" value="F-box_AtFBL13-like"/>
    <property type="match status" value="1"/>
</dbReference>
<accession>A0A4D6NL48</accession>
<dbReference type="SUPFAM" id="SSF81383">
    <property type="entry name" value="F-box domain"/>
    <property type="match status" value="1"/>
</dbReference>
<proteinExistence type="predicted"/>
<dbReference type="InterPro" id="IPR053781">
    <property type="entry name" value="F-box_AtFBL13-like"/>
</dbReference>
<dbReference type="SMART" id="SM00256">
    <property type="entry name" value="FBOX"/>
    <property type="match status" value="1"/>
</dbReference>
<name>A0A4D6NL48_VIGUN</name>